<dbReference type="Pfam" id="PF08669">
    <property type="entry name" value="GCV_T_C"/>
    <property type="match status" value="1"/>
</dbReference>
<dbReference type="InterPro" id="IPR013977">
    <property type="entry name" value="GcvT_C"/>
</dbReference>
<comment type="caution">
    <text evidence="2">The sequence shown here is derived from an EMBL/GenBank/DDBJ whole genome shotgun (WGS) entry which is preliminary data.</text>
</comment>
<dbReference type="OrthoDB" id="10263536at2759"/>
<protein>
    <submittedName>
        <fullName evidence="2">GCST protein</fullName>
    </submittedName>
</protein>
<dbReference type="Proteomes" id="UP000640999">
    <property type="component" value="Unassembled WGS sequence"/>
</dbReference>
<dbReference type="EMBL" id="WEIW01001311">
    <property type="protein sequence ID" value="NWH37673.1"/>
    <property type="molecule type" value="Genomic_DNA"/>
</dbReference>
<dbReference type="SUPFAM" id="SSF101790">
    <property type="entry name" value="Aminomethyltransferase beta-barrel domain"/>
    <property type="match status" value="1"/>
</dbReference>
<dbReference type="InterPro" id="IPR029043">
    <property type="entry name" value="GcvT/YgfZ_C"/>
</dbReference>
<keyword evidence="3" id="KW-1185">Reference proteome</keyword>
<name>A0A850V232_9CORV</name>
<gene>
    <name evidence="2" type="primary">Amt_1</name>
    <name evidence="2" type="ORF">CHLHAR_R14760</name>
</gene>
<reference evidence="2" key="1">
    <citation type="submission" date="2019-10" db="EMBL/GenBank/DDBJ databases">
        <title>Bird 10,000 Genomes (B10K) Project - Family phase.</title>
        <authorList>
            <person name="Zhang G."/>
        </authorList>
    </citation>
    <scope>NUCLEOTIDE SEQUENCE</scope>
    <source>
        <strain evidence="2">B10K-IZ-033-78</strain>
        <tissue evidence="2">Muscle</tissue>
    </source>
</reference>
<dbReference type="Gene3D" id="2.40.30.110">
    <property type="entry name" value="Aminomethyltransferase beta-barrel domains"/>
    <property type="match status" value="1"/>
</dbReference>
<dbReference type="AlphaFoldDB" id="A0A850V232"/>
<sequence length="103" mass="10754">GFPGDDLVLSQQQGGVVSKRVGLLPIERAPVREGAEIVDAEGTAIGRVTSGGFGPSLGGPLAMGYVSAPHSDLGSEVFAIVRGKKVPMFVARTPFVPQRYYRG</sequence>
<dbReference type="PANTHER" id="PTHR43757">
    <property type="entry name" value="AMINOMETHYLTRANSFERASE"/>
    <property type="match status" value="1"/>
</dbReference>
<accession>A0A850V232</accession>
<dbReference type="PANTHER" id="PTHR43757:SF2">
    <property type="entry name" value="AMINOMETHYLTRANSFERASE, MITOCHONDRIAL"/>
    <property type="match status" value="1"/>
</dbReference>
<evidence type="ECO:0000259" key="1">
    <source>
        <dbReference type="Pfam" id="PF08669"/>
    </source>
</evidence>
<feature type="domain" description="Aminomethyltransferase C-terminal" evidence="1">
    <location>
        <begin position="19"/>
        <end position="96"/>
    </location>
</feature>
<proteinExistence type="predicted"/>
<organism evidence="2 3">
    <name type="scientific">Chloropsis hardwickii</name>
    <dbReference type="NCBI Taxonomy" id="667144"/>
    <lineage>
        <taxon>Eukaryota</taxon>
        <taxon>Metazoa</taxon>
        <taxon>Chordata</taxon>
        <taxon>Craniata</taxon>
        <taxon>Vertebrata</taxon>
        <taxon>Euteleostomi</taxon>
        <taxon>Archelosauria</taxon>
        <taxon>Archosauria</taxon>
        <taxon>Dinosauria</taxon>
        <taxon>Saurischia</taxon>
        <taxon>Theropoda</taxon>
        <taxon>Coelurosauria</taxon>
        <taxon>Aves</taxon>
        <taxon>Neognathae</taxon>
        <taxon>Neoaves</taxon>
        <taxon>Telluraves</taxon>
        <taxon>Australaves</taxon>
        <taxon>Passeriformes</taxon>
        <taxon>Corvoidea</taxon>
        <taxon>Irenidae</taxon>
        <taxon>Chloropsis</taxon>
    </lineage>
</organism>
<feature type="non-terminal residue" evidence="2">
    <location>
        <position position="1"/>
    </location>
</feature>
<feature type="non-terminal residue" evidence="2">
    <location>
        <position position="103"/>
    </location>
</feature>
<evidence type="ECO:0000313" key="3">
    <source>
        <dbReference type="Proteomes" id="UP000640999"/>
    </source>
</evidence>
<dbReference type="InterPro" id="IPR028896">
    <property type="entry name" value="GcvT/YgfZ/DmdA"/>
</dbReference>
<evidence type="ECO:0000313" key="2">
    <source>
        <dbReference type="EMBL" id="NWH37673.1"/>
    </source>
</evidence>